<evidence type="ECO:0000313" key="1">
    <source>
        <dbReference type="EMBL" id="TQR84384.1"/>
    </source>
</evidence>
<gene>
    <name evidence="1" type="ORF">D8S82_21985</name>
</gene>
<protein>
    <submittedName>
        <fullName evidence="1">Uncharacterized protein</fullName>
    </submittedName>
</protein>
<name>A0A544VWM3_9MYCO</name>
<dbReference type="EMBL" id="VIFX01000031">
    <property type="protein sequence ID" value="TQR84384.1"/>
    <property type="molecule type" value="Genomic_DNA"/>
</dbReference>
<dbReference type="AlphaFoldDB" id="A0A544VWM3"/>
<dbReference type="Proteomes" id="UP000315759">
    <property type="component" value="Unassembled WGS sequence"/>
</dbReference>
<organism evidence="1 2">
    <name type="scientific">Mycolicibacterium hodleri</name>
    <dbReference type="NCBI Taxonomy" id="49897"/>
    <lineage>
        <taxon>Bacteria</taxon>
        <taxon>Bacillati</taxon>
        <taxon>Actinomycetota</taxon>
        <taxon>Actinomycetes</taxon>
        <taxon>Mycobacteriales</taxon>
        <taxon>Mycobacteriaceae</taxon>
        <taxon>Mycolicibacterium</taxon>
    </lineage>
</organism>
<evidence type="ECO:0000313" key="2">
    <source>
        <dbReference type="Proteomes" id="UP000315759"/>
    </source>
</evidence>
<comment type="caution">
    <text evidence="1">The sequence shown here is derived from an EMBL/GenBank/DDBJ whole genome shotgun (WGS) entry which is preliminary data.</text>
</comment>
<dbReference type="RefSeq" id="WP_142554132.1">
    <property type="nucleotide sequence ID" value="NZ_VIFX01000031.1"/>
</dbReference>
<proteinExistence type="predicted"/>
<sequence length="378" mass="42141">MNEARRRRAAKQDRRDARRALKRRRVTVDDNVLTTAIRSALTGHPLALLQSASSFINMFPGEQLSLADAITALANWQCRESTALLAVVGELLVDDEALRERCRQEVATRRDHLPRWIVGLRHVQVSRAVRRPDVLGDGDTLFIGLVMADSTELTLGAFLDHDFPSLVADMAILAEPLEEAVARQLETNEPATTFVSMDPADARTWIGDGLRLSACLPRFDEWRQALPLAKWVLAQLPAGGCGYQRPEWEEDYLDGLLDGFLSSPAGAPFTDADYRVLLRELWDTGCGDPLRWSASRISGILRSRFLDYDLPLEIVLDAPALLRAFVPFAHGQSGIAQHLTDEAIETINRLGLVYRRQLLASAIEHGDDPWISYPDRAS</sequence>
<accession>A0A544VWM3</accession>
<keyword evidence="2" id="KW-1185">Reference proteome</keyword>
<reference evidence="1 2" key="1">
    <citation type="submission" date="2018-10" db="EMBL/GenBank/DDBJ databases">
        <title>Draft genome of Mycobacterium hodleri strain B.</title>
        <authorList>
            <person name="Amande T.J."/>
            <person name="Mcgenity T.J."/>
        </authorList>
    </citation>
    <scope>NUCLEOTIDE SEQUENCE [LARGE SCALE GENOMIC DNA]</scope>
    <source>
        <strain evidence="1 2">B</strain>
    </source>
</reference>